<dbReference type="Proteomes" id="UP000628463">
    <property type="component" value="Unassembled WGS sequence"/>
</dbReference>
<protein>
    <recommendedName>
        <fullName evidence="6">Methyl-accepting chemotaxis protein</fullName>
    </recommendedName>
</protein>
<reference evidence="4 5" key="1">
    <citation type="submission" date="2020-08" db="EMBL/GenBank/DDBJ databases">
        <title>Genome public.</title>
        <authorList>
            <person name="Liu C."/>
            <person name="Sun Q."/>
        </authorList>
    </citation>
    <scope>NUCLEOTIDE SEQUENCE [LARGE SCALE GENOMIC DNA]</scope>
    <source>
        <strain evidence="4 5">NSJ-43</strain>
    </source>
</reference>
<evidence type="ECO:0000256" key="1">
    <source>
        <dbReference type="SAM" id="Coils"/>
    </source>
</evidence>
<comment type="caution">
    <text evidence="4">The sequence shown here is derived from an EMBL/GenBank/DDBJ whole genome shotgun (WGS) entry which is preliminary data.</text>
</comment>
<evidence type="ECO:0000313" key="4">
    <source>
        <dbReference type="EMBL" id="MBC5680072.1"/>
    </source>
</evidence>
<proteinExistence type="predicted"/>
<keyword evidence="3" id="KW-0812">Transmembrane</keyword>
<feature type="coiled-coil region" evidence="1">
    <location>
        <begin position="57"/>
        <end position="84"/>
    </location>
</feature>
<organism evidence="4 5">
    <name type="scientific">Lachnospira hominis</name>
    <name type="common">ex Liu et al. 2021</name>
    <dbReference type="NCBI Taxonomy" id="2763051"/>
    <lineage>
        <taxon>Bacteria</taxon>
        <taxon>Bacillati</taxon>
        <taxon>Bacillota</taxon>
        <taxon>Clostridia</taxon>
        <taxon>Lachnospirales</taxon>
        <taxon>Lachnospiraceae</taxon>
        <taxon>Lachnospira</taxon>
    </lineage>
</organism>
<dbReference type="RefSeq" id="WP_186836220.1">
    <property type="nucleotide sequence ID" value="NZ_JACOPD010000002.1"/>
</dbReference>
<evidence type="ECO:0008006" key="6">
    <source>
        <dbReference type="Google" id="ProtNLM"/>
    </source>
</evidence>
<feature type="compositionally biased region" description="Polar residues" evidence="2">
    <location>
        <begin position="32"/>
        <end position="53"/>
    </location>
</feature>
<sequence>MNAVSILSDTEIAVERVQKFANSSAAIRMENNRNSTDIPVSGNTDNASTPSDSDNMMQNMSQEIENLKSKFDDLQEIINKLDNSEIQAAYETYYSVYNSYSENASKTLGTDSNDADSFLQSTQSGSNITEQLDEAYSTLYSLIDDEVNNASTALDSQFTLSDRANIIIFAILMATGIIIILAILKIVRPLQSANGQLSKIINDISTTIEESANGTNDISSRIRNIASSVEAIKSQTAENQSIGNELKKMLKYLKTSDLYIIFII</sequence>
<name>A0ABR7FY06_9FIRM</name>
<gene>
    <name evidence="4" type="ORF">H8S01_03725</name>
</gene>
<keyword evidence="3" id="KW-0472">Membrane</keyword>
<accession>A0ABR7FY06</accession>
<evidence type="ECO:0000256" key="2">
    <source>
        <dbReference type="SAM" id="MobiDB-lite"/>
    </source>
</evidence>
<feature type="transmembrane region" description="Helical" evidence="3">
    <location>
        <begin position="166"/>
        <end position="187"/>
    </location>
</feature>
<evidence type="ECO:0000256" key="3">
    <source>
        <dbReference type="SAM" id="Phobius"/>
    </source>
</evidence>
<evidence type="ECO:0000313" key="5">
    <source>
        <dbReference type="Proteomes" id="UP000628463"/>
    </source>
</evidence>
<keyword evidence="3" id="KW-1133">Transmembrane helix</keyword>
<keyword evidence="5" id="KW-1185">Reference proteome</keyword>
<dbReference type="EMBL" id="JACOPD010000002">
    <property type="protein sequence ID" value="MBC5680072.1"/>
    <property type="molecule type" value="Genomic_DNA"/>
</dbReference>
<feature type="region of interest" description="Disordered" evidence="2">
    <location>
        <begin position="31"/>
        <end position="53"/>
    </location>
</feature>
<keyword evidence="1" id="KW-0175">Coiled coil</keyword>